<dbReference type="InterPro" id="IPR023631">
    <property type="entry name" value="Amidase_dom"/>
</dbReference>
<dbReference type="PANTHER" id="PTHR42678:SF34">
    <property type="entry name" value="OS04G0183300 PROTEIN"/>
    <property type="match status" value="1"/>
</dbReference>
<dbReference type="Pfam" id="PF01425">
    <property type="entry name" value="Amidase"/>
    <property type="match status" value="1"/>
</dbReference>
<dbReference type="Proteomes" id="UP000698028">
    <property type="component" value="Unassembled WGS sequence"/>
</dbReference>
<organism evidence="3 4">
    <name type="scientific">Sphingomicrobium clamense</name>
    <dbReference type="NCBI Taxonomy" id="2851013"/>
    <lineage>
        <taxon>Bacteria</taxon>
        <taxon>Pseudomonadati</taxon>
        <taxon>Pseudomonadota</taxon>
        <taxon>Alphaproteobacteria</taxon>
        <taxon>Sphingomonadales</taxon>
        <taxon>Sphingomonadaceae</taxon>
        <taxon>Sphingomicrobium</taxon>
    </lineage>
</organism>
<dbReference type="PANTHER" id="PTHR42678">
    <property type="entry name" value="AMIDASE"/>
    <property type="match status" value="1"/>
</dbReference>
<gene>
    <name evidence="3" type="ORF">KTQ36_00835</name>
</gene>
<dbReference type="GO" id="GO:0004040">
    <property type="term" value="F:amidase activity"/>
    <property type="evidence" value="ECO:0007669"/>
    <property type="project" value="UniProtKB-EC"/>
</dbReference>
<sequence length="507" mass="53079">MRTFAPMLLACVAAIPSAHAQDRIAGPAERATIEALERIETIDPKINSVLAVDPTALDQARHVDRIRRAPTALTGVPVLLKDNIEAKGPLPTTAGSLALRNNVTDRDSPLVAGLRSAGAVILGKTNLSEWANFRSESSNSGWSALGGQTYNPYALDRSPCGSSSGSGAAVAAGIVDIAIGTETNGSVTCPAAMNGIVGLKPTVGMVSRTHIVPISVTQDTAGPMTRTVFQAAAVMDAIAGSDPADPATADADRYAGTFLTALDGASLEGVRLGVLEFATGFGTDEAFAAAKAQLERQGAILVPIKEIGAEPLEGGISYNILLTEFKDGINDYLATTPDAVTARTLADLIEFNKASDRELAVFDQSIFIKSQETDIEDPDYVEGVKANVQWSGPDGIDRMLEEHDVVALIFPTAAPSMLIDHVHGDSWHGGGAGYLAAWSGYPHLTVPMGMAKGLPVGLSFVGTKWDDARLLALGHAYEEARPALPAPQFYDSVMDTPELAPLLAKAD</sequence>
<feature type="signal peptide" evidence="1">
    <location>
        <begin position="1"/>
        <end position="20"/>
    </location>
</feature>
<keyword evidence="3" id="KW-0378">Hydrolase</keyword>
<keyword evidence="4" id="KW-1185">Reference proteome</keyword>
<evidence type="ECO:0000256" key="1">
    <source>
        <dbReference type="SAM" id="SignalP"/>
    </source>
</evidence>
<dbReference type="RefSeq" id="WP_218631892.1">
    <property type="nucleotide sequence ID" value="NZ_JAHVAH010000001.1"/>
</dbReference>
<feature type="chain" id="PRO_5047330722" evidence="1">
    <location>
        <begin position="21"/>
        <end position="507"/>
    </location>
</feature>
<evidence type="ECO:0000313" key="4">
    <source>
        <dbReference type="Proteomes" id="UP000698028"/>
    </source>
</evidence>
<accession>A0ABS6V2Q5</accession>
<reference evidence="3 4" key="1">
    <citation type="submission" date="2021-07" db="EMBL/GenBank/DDBJ databases">
        <title>The draft genome sequence of Sphingomicrobium sp. B8.</title>
        <authorList>
            <person name="Mu L."/>
        </authorList>
    </citation>
    <scope>NUCLEOTIDE SEQUENCE [LARGE SCALE GENOMIC DNA]</scope>
    <source>
        <strain evidence="3 4">B8</strain>
    </source>
</reference>
<comment type="caution">
    <text evidence="3">The sequence shown here is derived from an EMBL/GenBank/DDBJ whole genome shotgun (WGS) entry which is preliminary data.</text>
</comment>
<proteinExistence type="predicted"/>
<evidence type="ECO:0000313" key="3">
    <source>
        <dbReference type="EMBL" id="MBW0143837.1"/>
    </source>
</evidence>
<protein>
    <submittedName>
        <fullName evidence="3">Amidase</fullName>
        <ecNumber evidence="3">3.5.1.4</ecNumber>
    </submittedName>
</protein>
<feature type="domain" description="Amidase" evidence="2">
    <location>
        <begin position="32"/>
        <end position="471"/>
    </location>
</feature>
<dbReference type="EMBL" id="JAHVAH010000001">
    <property type="protein sequence ID" value="MBW0143837.1"/>
    <property type="molecule type" value="Genomic_DNA"/>
</dbReference>
<dbReference type="EC" id="3.5.1.4" evidence="3"/>
<name>A0ABS6V2Q5_9SPHN</name>
<keyword evidence="1" id="KW-0732">Signal</keyword>
<evidence type="ECO:0000259" key="2">
    <source>
        <dbReference type="Pfam" id="PF01425"/>
    </source>
</evidence>
<dbReference type="NCBIfam" id="NF006006">
    <property type="entry name" value="PRK08137.1"/>
    <property type="match status" value="1"/>
</dbReference>